<dbReference type="Proteomes" id="UP001596135">
    <property type="component" value="Unassembled WGS sequence"/>
</dbReference>
<keyword evidence="3" id="KW-1185">Reference proteome</keyword>
<keyword evidence="1" id="KW-0472">Membrane</keyword>
<protein>
    <submittedName>
        <fullName evidence="2">Uncharacterized protein</fullName>
    </submittedName>
</protein>
<gene>
    <name evidence="2" type="ORF">ACFPYL_04430</name>
</gene>
<dbReference type="RefSeq" id="WP_379150771.1">
    <property type="nucleotide sequence ID" value="NZ_JBHSRJ010000002.1"/>
</dbReference>
<feature type="transmembrane region" description="Helical" evidence="1">
    <location>
        <begin position="7"/>
        <end position="29"/>
    </location>
</feature>
<name>A0ABW1LEZ4_9ACTN</name>
<evidence type="ECO:0000313" key="2">
    <source>
        <dbReference type="EMBL" id="MFC6042304.1"/>
    </source>
</evidence>
<dbReference type="EMBL" id="JBHSRJ010000002">
    <property type="protein sequence ID" value="MFC6042304.1"/>
    <property type="molecule type" value="Genomic_DNA"/>
</dbReference>
<reference evidence="3" key="1">
    <citation type="journal article" date="2019" name="Int. J. Syst. Evol. Microbiol.">
        <title>The Global Catalogue of Microorganisms (GCM) 10K type strain sequencing project: providing services to taxonomists for standard genome sequencing and annotation.</title>
        <authorList>
            <consortium name="The Broad Institute Genomics Platform"/>
            <consortium name="The Broad Institute Genome Sequencing Center for Infectious Disease"/>
            <person name="Wu L."/>
            <person name="Ma J."/>
        </authorList>
    </citation>
    <scope>NUCLEOTIDE SEQUENCE [LARGE SCALE GENOMIC DNA]</scope>
    <source>
        <strain evidence="3">CCUG 54522</strain>
    </source>
</reference>
<proteinExistence type="predicted"/>
<feature type="transmembrane region" description="Helical" evidence="1">
    <location>
        <begin position="49"/>
        <end position="73"/>
    </location>
</feature>
<comment type="caution">
    <text evidence="2">The sequence shown here is derived from an EMBL/GenBank/DDBJ whole genome shotgun (WGS) entry which is preliminary data.</text>
</comment>
<keyword evidence="1" id="KW-0812">Transmembrane</keyword>
<sequence>MSDRTNAGNLVGVLAIGGIVAIGLGTFVATVEWPHDSVYNGDDDGSAALAYLGLVIAGIGQLALFAAVVAWAVTIGIRWSGLREDIQYSITRAGERTGIEPLGPVSDVSYLDEDNR</sequence>
<keyword evidence="1" id="KW-1133">Transmembrane helix</keyword>
<evidence type="ECO:0000256" key="1">
    <source>
        <dbReference type="SAM" id="Phobius"/>
    </source>
</evidence>
<organism evidence="2 3">
    <name type="scientific">Nocardioides hankookensis</name>
    <dbReference type="NCBI Taxonomy" id="443157"/>
    <lineage>
        <taxon>Bacteria</taxon>
        <taxon>Bacillati</taxon>
        <taxon>Actinomycetota</taxon>
        <taxon>Actinomycetes</taxon>
        <taxon>Propionibacteriales</taxon>
        <taxon>Nocardioidaceae</taxon>
        <taxon>Nocardioides</taxon>
    </lineage>
</organism>
<evidence type="ECO:0000313" key="3">
    <source>
        <dbReference type="Proteomes" id="UP001596135"/>
    </source>
</evidence>
<accession>A0ABW1LEZ4</accession>